<dbReference type="Ensembl" id="ENSECRT00000010444.1">
    <property type="protein sequence ID" value="ENSECRP00000010274.1"/>
    <property type="gene ID" value="ENSECRG00000006849.1"/>
</dbReference>
<organism evidence="16 17">
    <name type="scientific">Erpetoichthys calabaricus</name>
    <name type="common">Rope fish</name>
    <name type="synonym">Calamoichthys calabaricus</name>
    <dbReference type="NCBI Taxonomy" id="27687"/>
    <lineage>
        <taxon>Eukaryota</taxon>
        <taxon>Metazoa</taxon>
        <taxon>Chordata</taxon>
        <taxon>Craniata</taxon>
        <taxon>Vertebrata</taxon>
        <taxon>Euteleostomi</taxon>
        <taxon>Actinopterygii</taxon>
        <taxon>Polypteriformes</taxon>
        <taxon>Polypteridae</taxon>
        <taxon>Erpetoichthys</taxon>
    </lineage>
</organism>
<feature type="domain" description="Protein kinase" evidence="15">
    <location>
        <begin position="78"/>
        <end position="353"/>
    </location>
</feature>
<comment type="similarity">
    <text evidence="2">Belongs to the protein kinase superfamily. CMGC Ser/Thr protein kinase family. MAP kinase subfamily.</text>
</comment>
<keyword evidence="6" id="KW-0418">Kinase</keyword>
<dbReference type="PROSITE" id="PS50011">
    <property type="entry name" value="PROTEIN_KINASE_DOM"/>
    <property type="match status" value="1"/>
</dbReference>
<dbReference type="AlphaFoldDB" id="A0A8C4S1E5"/>
<dbReference type="InterPro" id="IPR011009">
    <property type="entry name" value="Kinase-like_dom_sf"/>
</dbReference>
<evidence type="ECO:0000256" key="5">
    <source>
        <dbReference type="ARBA" id="ARBA00022741"/>
    </source>
</evidence>
<dbReference type="GeneTree" id="ENSGT00940000159606"/>
<evidence type="ECO:0000256" key="13">
    <source>
        <dbReference type="RuleBase" id="RU000304"/>
    </source>
</evidence>
<evidence type="ECO:0000256" key="2">
    <source>
        <dbReference type="ARBA" id="ARBA00008832"/>
    </source>
</evidence>
<gene>
    <name evidence="16" type="primary">CDK15</name>
    <name evidence="16" type="synonym">cdk15</name>
</gene>
<dbReference type="GO" id="GO:0030332">
    <property type="term" value="F:cyclin binding"/>
    <property type="evidence" value="ECO:0007669"/>
    <property type="project" value="TreeGrafter"/>
</dbReference>
<dbReference type="GO" id="GO:0005634">
    <property type="term" value="C:nucleus"/>
    <property type="evidence" value="ECO:0007669"/>
    <property type="project" value="TreeGrafter"/>
</dbReference>
<feature type="binding site" evidence="12">
    <location>
        <position position="107"/>
    </location>
    <ligand>
        <name>ATP</name>
        <dbReference type="ChEBI" id="CHEBI:30616"/>
    </ligand>
</feature>
<sequence>PVSTKESGSQHLELLDLTPLAESTFSLVPIQPSRYHTLQVRRPKVERPRRNSEPLGGRSFDTGQQWRSGLQFGVVTSYLNLEKLGDGAYSTVFKGISRINGQLVALKVIRLKTEEGIPFTAIREASLLKGLKHANIILLHDIVHNSETLTFVFEYVQTDLAQYITQHPGGLRPNNVKLFMFQLFRGLEYIHQQRILHRDIKPQNLLLTYLGELKLADFSLARAQSVPSHNYSSEVVTLWYRPPEVLLGSTDYSAALDVWGAGCVFVEMLEGVPAFPGTTDACELLQMIWRVLGVPTEDTWPGVSQLPNYRAGQWPGDLLGRLSRVAEDLAGQLLRCAPKDRLSAAETLRHGYFSLLPPVLLQLTLEIKNEGSLCVPAPTRQLKVPMSP</sequence>
<evidence type="ECO:0000256" key="14">
    <source>
        <dbReference type="SAM" id="MobiDB-lite"/>
    </source>
</evidence>
<keyword evidence="3 13" id="KW-0723">Serine/threonine-protein kinase</keyword>
<dbReference type="GO" id="GO:0004693">
    <property type="term" value="F:cyclin-dependent protein serine/threonine kinase activity"/>
    <property type="evidence" value="ECO:0007669"/>
    <property type="project" value="UniProtKB-EC"/>
</dbReference>
<accession>A0A8C4S1E5</accession>
<evidence type="ECO:0000313" key="17">
    <source>
        <dbReference type="Proteomes" id="UP000694620"/>
    </source>
</evidence>
<evidence type="ECO:0000256" key="12">
    <source>
        <dbReference type="PROSITE-ProRule" id="PRU10141"/>
    </source>
</evidence>
<dbReference type="InterPro" id="IPR008271">
    <property type="entry name" value="Ser/Thr_kinase_AS"/>
</dbReference>
<dbReference type="FunFam" id="1.10.510.10:FF:000624">
    <property type="entry name" value="Mitogen-activated protein kinase"/>
    <property type="match status" value="1"/>
</dbReference>
<evidence type="ECO:0000256" key="1">
    <source>
        <dbReference type="ARBA" id="ARBA00006485"/>
    </source>
</evidence>
<evidence type="ECO:0000256" key="9">
    <source>
        <dbReference type="ARBA" id="ARBA00047811"/>
    </source>
</evidence>
<protein>
    <submittedName>
        <fullName evidence="16">Cyclin-dependent kinase 15</fullName>
    </submittedName>
</protein>
<comment type="catalytic activity">
    <reaction evidence="8">
        <text>L-threonyl-[protein] + ATP = O-phospho-L-threonyl-[protein] + ADP + H(+)</text>
        <dbReference type="Rhea" id="RHEA:46608"/>
        <dbReference type="Rhea" id="RHEA-COMP:11060"/>
        <dbReference type="Rhea" id="RHEA-COMP:11605"/>
        <dbReference type="ChEBI" id="CHEBI:15378"/>
        <dbReference type="ChEBI" id="CHEBI:30013"/>
        <dbReference type="ChEBI" id="CHEBI:30616"/>
        <dbReference type="ChEBI" id="CHEBI:61977"/>
        <dbReference type="ChEBI" id="CHEBI:456216"/>
        <dbReference type="EC" id="2.7.11.24"/>
    </reaction>
</comment>
<proteinExistence type="inferred from homology"/>
<evidence type="ECO:0000256" key="6">
    <source>
        <dbReference type="ARBA" id="ARBA00022777"/>
    </source>
</evidence>
<comment type="catalytic activity">
    <reaction evidence="11">
        <text>L-seryl-[protein] + ATP = O-phospho-L-seryl-[protein] + ADP + H(+)</text>
        <dbReference type="Rhea" id="RHEA:17989"/>
        <dbReference type="Rhea" id="RHEA-COMP:9863"/>
        <dbReference type="Rhea" id="RHEA-COMP:11604"/>
        <dbReference type="ChEBI" id="CHEBI:15378"/>
        <dbReference type="ChEBI" id="CHEBI:29999"/>
        <dbReference type="ChEBI" id="CHEBI:30616"/>
        <dbReference type="ChEBI" id="CHEBI:83421"/>
        <dbReference type="ChEBI" id="CHEBI:456216"/>
        <dbReference type="EC" id="2.7.11.22"/>
    </reaction>
</comment>
<comment type="catalytic activity">
    <reaction evidence="10">
        <text>L-seryl-[protein] + ATP = O-phospho-L-seryl-[protein] + ADP + H(+)</text>
        <dbReference type="Rhea" id="RHEA:17989"/>
        <dbReference type="Rhea" id="RHEA-COMP:9863"/>
        <dbReference type="Rhea" id="RHEA-COMP:11604"/>
        <dbReference type="ChEBI" id="CHEBI:15378"/>
        <dbReference type="ChEBI" id="CHEBI:29999"/>
        <dbReference type="ChEBI" id="CHEBI:30616"/>
        <dbReference type="ChEBI" id="CHEBI:83421"/>
        <dbReference type="ChEBI" id="CHEBI:456216"/>
        <dbReference type="EC" id="2.7.11.24"/>
    </reaction>
</comment>
<dbReference type="SMART" id="SM00220">
    <property type="entry name" value="S_TKc"/>
    <property type="match status" value="1"/>
</dbReference>
<evidence type="ECO:0000256" key="10">
    <source>
        <dbReference type="ARBA" id="ARBA00048312"/>
    </source>
</evidence>
<dbReference type="Pfam" id="PF00069">
    <property type="entry name" value="Pkinase"/>
    <property type="match status" value="1"/>
</dbReference>
<dbReference type="InterPro" id="IPR017441">
    <property type="entry name" value="Protein_kinase_ATP_BS"/>
</dbReference>
<name>A0A8C4S1E5_ERPCA</name>
<evidence type="ECO:0000256" key="8">
    <source>
        <dbReference type="ARBA" id="ARBA00047592"/>
    </source>
</evidence>
<dbReference type="Gene3D" id="3.30.200.20">
    <property type="entry name" value="Phosphorylase Kinase, domain 1"/>
    <property type="match status" value="1"/>
</dbReference>
<evidence type="ECO:0000256" key="3">
    <source>
        <dbReference type="ARBA" id="ARBA00022527"/>
    </source>
</evidence>
<comment type="similarity">
    <text evidence="1">Belongs to the protein kinase superfamily. CMGC Ser/Thr protein kinase family. CDC2/CDKX subfamily.</text>
</comment>
<dbReference type="InterPro" id="IPR000719">
    <property type="entry name" value="Prot_kinase_dom"/>
</dbReference>
<keyword evidence="7 12" id="KW-0067">ATP-binding</keyword>
<dbReference type="GO" id="GO:0005524">
    <property type="term" value="F:ATP binding"/>
    <property type="evidence" value="ECO:0007669"/>
    <property type="project" value="UniProtKB-UniRule"/>
</dbReference>
<reference evidence="16" key="1">
    <citation type="submission" date="2021-06" db="EMBL/GenBank/DDBJ databases">
        <authorList>
            <consortium name="Wellcome Sanger Institute Data Sharing"/>
        </authorList>
    </citation>
    <scope>NUCLEOTIDE SEQUENCE [LARGE SCALE GENOMIC DNA]</scope>
</reference>
<dbReference type="Proteomes" id="UP000694620">
    <property type="component" value="Chromosome 8"/>
</dbReference>
<keyword evidence="5 12" id="KW-0547">Nucleotide-binding</keyword>
<dbReference type="PANTHER" id="PTHR24056:SF159">
    <property type="entry name" value="CYCLIN-DEPENDENT KINASE 15"/>
    <property type="match status" value="1"/>
</dbReference>
<dbReference type="FunFam" id="3.30.200.20:FF:000124">
    <property type="entry name" value="Cyclin-dependent kinase 4"/>
    <property type="match status" value="1"/>
</dbReference>
<comment type="catalytic activity">
    <reaction evidence="9">
        <text>L-threonyl-[protein] + ATP = O-phospho-L-threonyl-[protein] + ADP + H(+)</text>
        <dbReference type="Rhea" id="RHEA:46608"/>
        <dbReference type="Rhea" id="RHEA-COMP:11060"/>
        <dbReference type="Rhea" id="RHEA-COMP:11605"/>
        <dbReference type="ChEBI" id="CHEBI:15378"/>
        <dbReference type="ChEBI" id="CHEBI:30013"/>
        <dbReference type="ChEBI" id="CHEBI:30616"/>
        <dbReference type="ChEBI" id="CHEBI:61977"/>
        <dbReference type="ChEBI" id="CHEBI:456216"/>
        <dbReference type="EC" id="2.7.11.22"/>
    </reaction>
</comment>
<evidence type="ECO:0000256" key="4">
    <source>
        <dbReference type="ARBA" id="ARBA00022679"/>
    </source>
</evidence>
<dbReference type="Gene3D" id="1.10.510.10">
    <property type="entry name" value="Transferase(Phosphotransferase) domain 1"/>
    <property type="match status" value="1"/>
</dbReference>
<evidence type="ECO:0000313" key="16">
    <source>
        <dbReference type="Ensembl" id="ENSECRP00000010274.1"/>
    </source>
</evidence>
<feature type="compositionally biased region" description="Basic and acidic residues" evidence="14">
    <location>
        <begin position="43"/>
        <end position="52"/>
    </location>
</feature>
<evidence type="ECO:0000256" key="11">
    <source>
        <dbReference type="ARBA" id="ARBA00048367"/>
    </source>
</evidence>
<dbReference type="InterPro" id="IPR050108">
    <property type="entry name" value="CDK"/>
</dbReference>
<keyword evidence="17" id="KW-1185">Reference proteome</keyword>
<dbReference type="PROSITE" id="PS00108">
    <property type="entry name" value="PROTEIN_KINASE_ST"/>
    <property type="match status" value="1"/>
</dbReference>
<dbReference type="GO" id="GO:0005829">
    <property type="term" value="C:cytosol"/>
    <property type="evidence" value="ECO:0007669"/>
    <property type="project" value="TreeGrafter"/>
</dbReference>
<dbReference type="GO" id="GO:0004707">
    <property type="term" value="F:MAP kinase activity"/>
    <property type="evidence" value="ECO:0007669"/>
    <property type="project" value="UniProtKB-EC"/>
</dbReference>
<evidence type="ECO:0000256" key="7">
    <source>
        <dbReference type="ARBA" id="ARBA00022840"/>
    </source>
</evidence>
<evidence type="ECO:0000259" key="15">
    <source>
        <dbReference type="PROSITE" id="PS50011"/>
    </source>
</evidence>
<dbReference type="PROSITE" id="PS00107">
    <property type="entry name" value="PROTEIN_KINASE_ATP"/>
    <property type="match status" value="1"/>
</dbReference>
<keyword evidence="4" id="KW-0808">Transferase</keyword>
<dbReference type="PANTHER" id="PTHR24056">
    <property type="entry name" value="CELL DIVISION PROTEIN KINASE"/>
    <property type="match status" value="1"/>
</dbReference>
<dbReference type="SUPFAM" id="SSF56112">
    <property type="entry name" value="Protein kinase-like (PK-like)"/>
    <property type="match status" value="1"/>
</dbReference>
<reference evidence="16" key="3">
    <citation type="submission" date="2025-09" db="UniProtKB">
        <authorList>
            <consortium name="Ensembl"/>
        </authorList>
    </citation>
    <scope>IDENTIFICATION</scope>
</reference>
<feature type="region of interest" description="Disordered" evidence="14">
    <location>
        <begin position="41"/>
        <end position="60"/>
    </location>
</feature>
<reference evidence="16" key="2">
    <citation type="submission" date="2025-08" db="UniProtKB">
        <authorList>
            <consortium name="Ensembl"/>
        </authorList>
    </citation>
    <scope>IDENTIFICATION</scope>
</reference>